<keyword evidence="1" id="KW-0808">Transferase</keyword>
<name>A0ACC0R5K3_9HYPO</name>
<gene>
    <name evidence="1" type="ORF">NCS57_00460800</name>
</gene>
<evidence type="ECO:0000313" key="2">
    <source>
        <dbReference type="Proteomes" id="UP001065298"/>
    </source>
</evidence>
<dbReference type="EMBL" id="CM046505">
    <property type="protein sequence ID" value="KAI8675591.1"/>
    <property type="molecule type" value="Genomic_DNA"/>
</dbReference>
<keyword evidence="1" id="KW-0418">Kinase</keyword>
<organism evidence="1 2">
    <name type="scientific">Fusarium keratoplasticum</name>
    <dbReference type="NCBI Taxonomy" id="1328300"/>
    <lineage>
        <taxon>Eukaryota</taxon>
        <taxon>Fungi</taxon>
        <taxon>Dikarya</taxon>
        <taxon>Ascomycota</taxon>
        <taxon>Pezizomycotina</taxon>
        <taxon>Sordariomycetes</taxon>
        <taxon>Hypocreomycetidae</taxon>
        <taxon>Hypocreales</taxon>
        <taxon>Nectriaceae</taxon>
        <taxon>Fusarium</taxon>
        <taxon>Fusarium solani species complex</taxon>
    </lineage>
</organism>
<protein>
    <submittedName>
        <fullName evidence="1">Protein kinase domain-containing protein</fullName>
    </submittedName>
</protein>
<proteinExistence type="predicted"/>
<comment type="caution">
    <text evidence="1">The sequence shown here is derived from an EMBL/GenBank/DDBJ whole genome shotgun (WGS) entry which is preliminary data.</text>
</comment>
<accession>A0ACC0R5K3</accession>
<evidence type="ECO:0000313" key="1">
    <source>
        <dbReference type="EMBL" id="KAI8675591.1"/>
    </source>
</evidence>
<sequence length="719" mass="82200">MSALKEDLLTMVGKQIRSRLRPNDDDRLDDDDTEPPPQFLPLGDLESLLSEGTVKEIIAEALRKSEAEAAEITKKICGNRSEPRRMKILATLILIENVEYMRHFLDHAVWDAQLPLSRESIQTVFRDWKPGHIDYFCHRQYEMLAPVFDFSTIEHRKFRKNSRMPFRERLEWEFRGAHGTISKVKIDQDHQSWNPDSAPEYDTTYFAIKKFIAQDNTKFSQEMKALERFSHPNKGHKHLVRLLLSYELAGEFFMIFPWAQGNLAQFWETNPSNPESRDDLSWFIQQCQGMANGLRKVHKDNSWPPRRCSIGDTSLVDARNRGRHGDIKPENILFFAEAGQARGHLVIADFTLMRFHSMDTVDCTEASKVGFSRTYCPPEVEAGPRTSVNQKYDIWTLGCVYLEFITWYLIGYDAIRKDCFKSPSGELLESFNMVRLNDDKKHGVHTDKFFNQTDGSGAEVKNSVVKASRSRLWAFDYWANHHQWISMLHGKQHCSRALHDFLDLVEKRMLAPLPSDRCSMAQVDIELTKILNDCQSDQYCHVGDPRLISNNENFPPKFTKQSRQYPKPPLLTLPTSTPSPESRPNPDLDVIKNAFADVILPGHQPPTTTSQGNASSSTLEGQPTRGVKRKAGQHLSQLETRYTFKRRATSNHSFRSNSPRPFDHTDVSLGVGLDRPDSLDGASFLTTDNVTLVDTEDGDQVYLANSGDRNPDDSLKVCS</sequence>
<dbReference type="Proteomes" id="UP001065298">
    <property type="component" value="Chromosome 3"/>
</dbReference>
<reference evidence="1" key="1">
    <citation type="submission" date="2022-06" db="EMBL/GenBank/DDBJ databases">
        <title>Fusarium solani species complex genomes reveal bases of compartmentalisation and animal pathogenesis.</title>
        <authorList>
            <person name="Tsai I.J."/>
        </authorList>
    </citation>
    <scope>NUCLEOTIDE SEQUENCE</scope>
    <source>
        <strain evidence="1">Fu6.1</strain>
    </source>
</reference>
<keyword evidence="2" id="KW-1185">Reference proteome</keyword>